<dbReference type="EMBL" id="CP059319">
    <property type="protein sequence ID" value="QTH22386.1"/>
    <property type="molecule type" value="Genomic_DNA"/>
</dbReference>
<dbReference type="AlphaFoldDB" id="A0A975D3V0"/>
<dbReference type="SUPFAM" id="SSF54001">
    <property type="entry name" value="Cysteine proteinases"/>
    <property type="match status" value="1"/>
</dbReference>
<reference evidence="7" key="2">
    <citation type="submission" date="2021-04" db="EMBL/GenBank/DDBJ databases">
        <title>Isolation and genomic analysis of the ibuprofen-degrading bacterium Sphingomonas strain MPO218.</title>
        <authorList>
            <person name="Aulestia M."/>
            <person name="Flores A."/>
            <person name="Mangas E.L."/>
            <person name="Perez-Pulido A.J."/>
            <person name="Santero E."/>
            <person name="Camacho E.M."/>
        </authorList>
    </citation>
    <scope>NUCLEOTIDE SEQUENCE</scope>
    <source>
        <strain evidence="7">MPO218</strain>
    </source>
</reference>
<keyword evidence="3" id="KW-0378">Hydrolase</keyword>
<dbReference type="PANTHER" id="PTHR47359">
    <property type="entry name" value="PEPTIDOGLYCAN DL-ENDOPEPTIDASE CWLO"/>
    <property type="match status" value="1"/>
</dbReference>
<dbReference type="GO" id="GO:0006508">
    <property type="term" value="P:proteolysis"/>
    <property type="evidence" value="ECO:0007669"/>
    <property type="project" value="UniProtKB-KW"/>
</dbReference>
<dbReference type="Gene3D" id="3.90.1720.10">
    <property type="entry name" value="endopeptidase domain like (from Nostoc punctiforme)"/>
    <property type="match status" value="1"/>
</dbReference>
<evidence type="ECO:0000256" key="3">
    <source>
        <dbReference type="ARBA" id="ARBA00022801"/>
    </source>
</evidence>
<dbReference type="InterPro" id="IPR041382">
    <property type="entry name" value="SH3_16"/>
</dbReference>
<dbReference type="Pfam" id="PF00877">
    <property type="entry name" value="NLPC_P60"/>
    <property type="match status" value="1"/>
</dbReference>
<reference evidence="7" key="1">
    <citation type="submission" date="2020-07" db="EMBL/GenBank/DDBJ databases">
        <authorList>
            <person name="Camacho E."/>
        </authorList>
    </citation>
    <scope>NUCLEOTIDE SEQUENCE</scope>
    <source>
        <strain evidence="7">MPO218</strain>
    </source>
</reference>
<dbReference type="GO" id="GO:0008234">
    <property type="term" value="F:cysteine-type peptidase activity"/>
    <property type="evidence" value="ECO:0007669"/>
    <property type="project" value="UniProtKB-KW"/>
</dbReference>
<keyword evidence="2" id="KW-0645">Protease</keyword>
<evidence type="ECO:0000256" key="1">
    <source>
        <dbReference type="ARBA" id="ARBA00007074"/>
    </source>
</evidence>
<evidence type="ECO:0000259" key="6">
    <source>
        <dbReference type="PROSITE" id="PS51935"/>
    </source>
</evidence>
<keyword evidence="4" id="KW-0788">Thiol protease</keyword>
<proteinExistence type="inferred from homology"/>
<feature type="region of interest" description="Disordered" evidence="5">
    <location>
        <begin position="1"/>
        <end position="20"/>
    </location>
</feature>
<dbReference type="Pfam" id="PF18348">
    <property type="entry name" value="SH3_16"/>
    <property type="match status" value="1"/>
</dbReference>
<organism evidence="7 8">
    <name type="scientific">Rhizorhabdus wittichii</name>
    <dbReference type="NCBI Taxonomy" id="160791"/>
    <lineage>
        <taxon>Bacteria</taxon>
        <taxon>Pseudomonadati</taxon>
        <taxon>Pseudomonadota</taxon>
        <taxon>Alphaproteobacteria</taxon>
        <taxon>Sphingomonadales</taxon>
        <taxon>Sphingomonadaceae</taxon>
        <taxon>Rhizorhabdus</taxon>
    </lineage>
</organism>
<dbReference type="RefSeq" id="WP_208633227.1">
    <property type="nucleotide sequence ID" value="NZ_CP059319.1"/>
</dbReference>
<evidence type="ECO:0000256" key="4">
    <source>
        <dbReference type="ARBA" id="ARBA00022807"/>
    </source>
</evidence>
<evidence type="ECO:0000256" key="2">
    <source>
        <dbReference type="ARBA" id="ARBA00022670"/>
    </source>
</evidence>
<feature type="domain" description="NlpC/P60" evidence="6">
    <location>
        <begin position="187"/>
        <end position="311"/>
    </location>
</feature>
<dbReference type="InterPro" id="IPR000064">
    <property type="entry name" value="NLP_P60_dom"/>
</dbReference>
<dbReference type="PANTHER" id="PTHR47359:SF3">
    <property type="entry name" value="NLP_P60 DOMAIN-CONTAINING PROTEIN-RELATED"/>
    <property type="match status" value="1"/>
</dbReference>
<accession>A0A975D3V0</accession>
<dbReference type="PROSITE" id="PS51935">
    <property type="entry name" value="NLPC_P60"/>
    <property type="match status" value="1"/>
</dbReference>
<gene>
    <name evidence="7" type="ORF">HRJ34_02320</name>
</gene>
<evidence type="ECO:0000256" key="5">
    <source>
        <dbReference type="SAM" id="MobiDB-lite"/>
    </source>
</evidence>
<dbReference type="Proteomes" id="UP000664914">
    <property type="component" value="Chromosome"/>
</dbReference>
<protein>
    <submittedName>
        <fullName evidence="7">C40 family peptidase</fullName>
    </submittedName>
</protein>
<dbReference type="InterPro" id="IPR038765">
    <property type="entry name" value="Papain-like_cys_pep_sf"/>
</dbReference>
<name>A0A975D3V0_9SPHN</name>
<evidence type="ECO:0000313" key="8">
    <source>
        <dbReference type="Proteomes" id="UP000664914"/>
    </source>
</evidence>
<comment type="similarity">
    <text evidence="1">Belongs to the peptidase C40 family.</text>
</comment>
<evidence type="ECO:0000313" key="7">
    <source>
        <dbReference type="EMBL" id="QTH22386.1"/>
    </source>
</evidence>
<dbReference type="InterPro" id="IPR051794">
    <property type="entry name" value="PG_Endopeptidase_C40"/>
</dbReference>
<sequence length="312" mass="33145">MPSENPSISRGPAADSFTGGGRPAAAFHLDGPTRRLDPRINAYRPDIADVALAGTLFAPHYAAPMPAMAGGVAAMMRKAASTDAEAVSQLLPGEDFAILDLTGGWAWGFSVHDHYVGYVDARLLAPVVPATHRVHVREALRFAGPSIKAPMLGTLPFGARLYGEMRDDGFLATGDGFVHARHVVAADTLSDDPVGVAEGLLGAPYLWGGRGADGIDCSGLVQVALAACGIAAPRDTDMQRETLGTPLPEEARLRRGDVVSFPGHVGLMVDEDRLIHANAHWMSVVIEPLADVVARLQPHHDRPILGRRRLYP</sequence>